<accession>A0A1H9PSJ7</accession>
<dbReference type="RefSeq" id="WP_090620837.1">
    <property type="nucleotide sequence ID" value="NZ_FOFD01000006.1"/>
</dbReference>
<proteinExistence type="predicted"/>
<dbReference type="InterPro" id="IPR023137">
    <property type="entry name" value="BrxA_sf"/>
</dbReference>
<dbReference type="STRING" id="1186196.SAMN04489841_3961"/>
<dbReference type="Gene3D" id="1.10.3540.10">
    <property type="entry name" value="uncharacterized protein from magnetospirillum magneticum domain"/>
    <property type="match status" value="1"/>
</dbReference>
<evidence type="ECO:0000313" key="1">
    <source>
        <dbReference type="EMBL" id="SER51090.1"/>
    </source>
</evidence>
<gene>
    <name evidence="1" type="ORF">SAMN04489841_3961</name>
</gene>
<dbReference type="EMBL" id="FOFD01000006">
    <property type="protein sequence ID" value="SER51090.1"/>
    <property type="molecule type" value="Genomic_DNA"/>
</dbReference>
<reference evidence="2" key="1">
    <citation type="submission" date="2016-10" db="EMBL/GenBank/DDBJ databases">
        <authorList>
            <person name="Varghese N."/>
            <person name="Submissions S."/>
        </authorList>
    </citation>
    <scope>NUCLEOTIDE SEQUENCE [LARGE SCALE GENOMIC DNA]</scope>
    <source>
        <strain evidence="2">DSM 25055</strain>
    </source>
</reference>
<protein>
    <submittedName>
        <fullName evidence="1">Putative inner membrane protein</fullName>
    </submittedName>
</protein>
<organism evidence="1 2">
    <name type="scientific">Natrinema salaciae</name>
    <dbReference type="NCBI Taxonomy" id="1186196"/>
    <lineage>
        <taxon>Archaea</taxon>
        <taxon>Methanobacteriati</taxon>
        <taxon>Methanobacteriota</taxon>
        <taxon>Stenosarchaea group</taxon>
        <taxon>Halobacteria</taxon>
        <taxon>Halobacteriales</taxon>
        <taxon>Natrialbaceae</taxon>
        <taxon>Natrinema</taxon>
    </lineage>
</organism>
<dbReference type="OrthoDB" id="172333at2157"/>
<dbReference type="Proteomes" id="UP000199114">
    <property type="component" value="Unassembled WGS sequence"/>
</dbReference>
<name>A0A1H9PSJ7_9EURY</name>
<sequence>MTLRTDGRGTSLPSLDSTFSHEEVSMALTRCGLLVERAETLARLYAQHRDWTVVEEQWLEERFDERSTRGSSKGIYRALSSRFKTAGSELPSIVQLPTVFDQCEAKRDKAQVLYFYLVEDDPLVKYIVHRYANRLQESGVDGLDFEQDTVERLLNEFHYDDGSEFDYAESTTRRWGEGLRSVMREIDVLETQQALQGQIPNIGTTPLLVASGYSWETHGDDWLSQPTGWLYLFQSEQYWDSLAERVSDDPNWEASGIHGELRLQPVVDTYDWAEPWEGEV</sequence>
<keyword evidence="2" id="KW-1185">Reference proteome</keyword>
<dbReference type="AlphaFoldDB" id="A0A1H9PSJ7"/>
<evidence type="ECO:0000313" key="2">
    <source>
        <dbReference type="Proteomes" id="UP000199114"/>
    </source>
</evidence>